<dbReference type="Gene3D" id="3.40.630.30">
    <property type="match status" value="1"/>
</dbReference>
<dbReference type="PANTHER" id="PTHR13355">
    <property type="entry name" value="GLUCOSAMINE 6-PHOSPHATE N-ACETYLTRANSFERASE"/>
    <property type="match status" value="1"/>
</dbReference>
<evidence type="ECO:0000313" key="7">
    <source>
        <dbReference type="Proteomes" id="UP001159363"/>
    </source>
</evidence>
<dbReference type="CDD" id="cd04301">
    <property type="entry name" value="NAT_SF"/>
    <property type="match status" value="1"/>
</dbReference>
<comment type="catalytic activity">
    <reaction evidence="3 4">
        <text>D-glucosamine 6-phosphate + acetyl-CoA = N-acetyl-D-glucosamine 6-phosphate + CoA + H(+)</text>
        <dbReference type="Rhea" id="RHEA:10292"/>
        <dbReference type="ChEBI" id="CHEBI:15378"/>
        <dbReference type="ChEBI" id="CHEBI:57287"/>
        <dbReference type="ChEBI" id="CHEBI:57288"/>
        <dbReference type="ChEBI" id="CHEBI:57513"/>
        <dbReference type="ChEBI" id="CHEBI:58725"/>
        <dbReference type="EC" id="2.3.1.4"/>
    </reaction>
</comment>
<dbReference type="PANTHER" id="PTHR13355:SF11">
    <property type="entry name" value="GLUCOSAMINE 6-PHOSPHATE N-ACETYLTRANSFERASE"/>
    <property type="match status" value="1"/>
</dbReference>
<keyword evidence="4" id="KW-0808">Transferase</keyword>
<dbReference type="InterPro" id="IPR016181">
    <property type="entry name" value="Acyl_CoA_acyltransferase"/>
</dbReference>
<evidence type="ECO:0000256" key="2">
    <source>
        <dbReference type="ARBA" id="ARBA00006048"/>
    </source>
</evidence>
<dbReference type="Pfam" id="PF00583">
    <property type="entry name" value="Acetyltransf_1"/>
    <property type="match status" value="1"/>
</dbReference>
<evidence type="ECO:0000256" key="1">
    <source>
        <dbReference type="ARBA" id="ARBA00004832"/>
    </source>
</evidence>
<dbReference type="EC" id="2.3.1.4" evidence="4"/>
<reference evidence="6 7" key="1">
    <citation type="submission" date="2023-02" db="EMBL/GenBank/DDBJ databases">
        <title>LHISI_Scaffold_Assembly.</title>
        <authorList>
            <person name="Stuart O.P."/>
            <person name="Cleave R."/>
            <person name="Magrath M.J.L."/>
            <person name="Mikheyev A.S."/>
        </authorList>
    </citation>
    <scope>NUCLEOTIDE SEQUENCE [LARGE SCALE GENOMIC DNA]</scope>
    <source>
        <strain evidence="6">Daus_M_001</strain>
        <tissue evidence="6">Leg muscle</tissue>
    </source>
</reference>
<dbReference type="SUPFAM" id="SSF55729">
    <property type="entry name" value="Acyl-CoA N-acyltransferases (Nat)"/>
    <property type="match status" value="1"/>
</dbReference>
<accession>A0ABQ9H8Q4</accession>
<proteinExistence type="inferred from homology"/>
<name>A0ABQ9H8Q4_9NEOP</name>
<evidence type="ECO:0000313" key="6">
    <source>
        <dbReference type="EMBL" id="KAJ8880683.1"/>
    </source>
</evidence>
<comment type="pathway">
    <text evidence="1 4">Nucleotide-sugar biosynthesis; UDP-N-acetyl-alpha-D-glucosamine biosynthesis; N-acetyl-alpha-D-glucosamine 1-phosphate from alpha-D-glucosamine 6-phosphate (route I): step 1/2.</text>
</comment>
<dbReference type="PROSITE" id="PS51186">
    <property type="entry name" value="GNAT"/>
    <property type="match status" value="1"/>
</dbReference>
<protein>
    <recommendedName>
        <fullName evidence="4">Glucosamine 6-phosphate N-acetyltransferase</fullName>
        <ecNumber evidence="4">2.3.1.4</ecNumber>
    </recommendedName>
</protein>
<gene>
    <name evidence="6" type="ORF">PR048_017153</name>
</gene>
<dbReference type="EMBL" id="JARBHB010000006">
    <property type="protein sequence ID" value="KAJ8880683.1"/>
    <property type="molecule type" value="Genomic_DNA"/>
</dbReference>
<keyword evidence="4" id="KW-0012">Acyltransferase</keyword>
<evidence type="ECO:0000256" key="3">
    <source>
        <dbReference type="ARBA" id="ARBA00048964"/>
    </source>
</evidence>
<comment type="similarity">
    <text evidence="2 4">Belongs to the acetyltransferase family. GNA1 subfamily.</text>
</comment>
<sequence length="309" mass="34875">MYHLGLEEDLVQVVDERKQVDACVIDFEKAFDMVPHGTLMRKVEALILDKRVVEWIGDFLRRLIPVQFSDEPYLEKGTFLLYVQADEPETSYCIPGNVQHQKDYSRINGLPEGDEPLYNPALIKRLNFTQISSLFSPPISAANPGHSLLVRPLCRGDYDRGFLQLLSQLTHVGHISREQFLGRFSSMKACPDTYYVTVVEDTQTNKVIAAASLITELKFIHDCGLRGRLEDVVVNGDYRGKQLGKLIVMTVTLLAKELGCYKMSLDCKDKLIPFYNSLGYIDEPGNANSMTIRFDSSSIFKNPGITAKL</sequence>
<feature type="domain" description="N-acetyltransferase" evidence="5">
    <location>
        <begin position="148"/>
        <end position="309"/>
    </location>
</feature>
<dbReference type="Proteomes" id="UP001159363">
    <property type="component" value="Chromosome 5"/>
</dbReference>
<evidence type="ECO:0000256" key="4">
    <source>
        <dbReference type="RuleBase" id="RU365086"/>
    </source>
</evidence>
<dbReference type="InterPro" id="IPR039143">
    <property type="entry name" value="GNPNAT1-like"/>
</dbReference>
<keyword evidence="7" id="KW-1185">Reference proteome</keyword>
<comment type="caution">
    <text evidence="6">The sequence shown here is derived from an EMBL/GenBank/DDBJ whole genome shotgun (WGS) entry which is preliminary data.</text>
</comment>
<evidence type="ECO:0000259" key="5">
    <source>
        <dbReference type="PROSITE" id="PS51186"/>
    </source>
</evidence>
<dbReference type="InterPro" id="IPR000182">
    <property type="entry name" value="GNAT_dom"/>
</dbReference>
<organism evidence="6 7">
    <name type="scientific">Dryococelus australis</name>
    <dbReference type="NCBI Taxonomy" id="614101"/>
    <lineage>
        <taxon>Eukaryota</taxon>
        <taxon>Metazoa</taxon>
        <taxon>Ecdysozoa</taxon>
        <taxon>Arthropoda</taxon>
        <taxon>Hexapoda</taxon>
        <taxon>Insecta</taxon>
        <taxon>Pterygota</taxon>
        <taxon>Neoptera</taxon>
        <taxon>Polyneoptera</taxon>
        <taxon>Phasmatodea</taxon>
        <taxon>Verophasmatodea</taxon>
        <taxon>Anareolatae</taxon>
        <taxon>Phasmatidae</taxon>
        <taxon>Eurycanthinae</taxon>
        <taxon>Dryococelus</taxon>
    </lineage>
</organism>